<dbReference type="EMBL" id="JBHSKG010000001">
    <property type="protein sequence ID" value="MFC5136740.1"/>
    <property type="molecule type" value="Genomic_DNA"/>
</dbReference>
<evidence type="ECO:0000313" key="4">
    <source>
        <dbReference type="Proteomes" id="UP001596175"/>
    </source>
</evidence>
<keyword evidence="1" id="KW-1133">Transmembrane helix</keyword>
<dbReference type="InterPro" id="IPR016064">
    <property type="entry name" value="NAD/diacylglycerol_kinase_sf"/>
</dbReference>
<comment type="caution">
    <text evidence="3">The sequence shown here is derived from an EMBL/GenBank/DDBJ whole genome shotgun (WGS) entry which is preliminary data.</text>
</comment>
<keyword evidence="4" id="KW-1185">Reference proteome</keyword>
<evidence type="ECO:0000313" key="3">
    <source>
        <dbReference type="EMBL" id="MFC5136740.1"/>
    </source>
</evidence>
<dbReference type="SUPFAM" id="SSF111331">
    <property type="entry name" value="NAD kinase/diacylglycerol kinase-like"/>
    <property type="match status" value="1"/>
</dbReference>
<feature type="transmembrane region" description="Helical" evidence="1">
    <location>
        <begin position="48"/>
        <end position="67"/>
    </location>
</feature>
<dbReference type="PROSITE" id="PS50146">
    <property type="entry name" value="DAGK"/>
    <property type="match status" value="1"/>
</dbReference>
<keyword evidence="1" id="KW-0812">Transmembrane</keyword>
<dbReference type="Proteomes" id="UP001596175">
    <property type="component" value="Unassembled WGS sequence"/>
</dbReference>
<evidence type="ECO:0000256" key="1">
    <source>
        <dbReference type="SAM" id="Phobius"/>
    </source>
</evidence>
<feature type="domain" description="DAGKc" evidence="2">
    <location>
        <begin position="132"/>
        <end position="259"/>
    </location>
</feature>
<dbReference type="Gene3D" id="3.40.50.10330">
    <property type="entry name" value="Probable inorganic polyphosphate/atp-NAD kinase, domain 1"/>
    <property type="match status" value="1"/>
</dbReference>
<keyword evidence="3" id="KW-0418">Kinase</keyword>
<keyword evidence="3" id="KW-0808">Transferase</keyword>
<name>A0ABV9Z8T6_9PSEU</name>
<protein>
    <submittedName>
        <fullName evidence="3">Diacylglycerol/lipid kinase family protein</fullName>
        <ecNumber evidence="3">2.7.1.-</ecNumber>
    </submittedName>
</protein>
<dbReference type="RefSeq" id="WP_378018980.1">
    <property type="nucleotide sequence ID" value="NZ_JBHSKG010000001.1"/>
</dbReference>
<dbReference type="Gene3D" id="2.60.200.40">
    <property type="match status" value="1"/>
</dbReference>
<dbReference type="InterPro" id="IPR017438">
    <property type="entry name" value="ATP-NAD_kinase_N"/>
</dbReference>
<reference evidence="4" key="1">
    <citation type="journal article" date="2019" name="Int. J. Syst. Evol. Microbiol.">
        <title>The Global Catalogue of Microorganisms (GCM) 10K type strain sequencing project: providing services to taxonomists for standard genome sequencing and annotation.</title>
        <authorList>
            <consortium name="The Broad Institute Genomics Platform"/>
            <consortium name="The Broad Institute Genome Sequencing Center for Infectious Disease"/>
            <person name="Wu L."/>
            <person name="Ma J."/>
        </authorList>
    </citation>
    <scope>NUCLEOTIDE SEQUENCE [LARGE SCALE GENOMIC DNA]</scope>
    <source>
        <strain evidence="4">XZYJ18</strain>
    </source>
</reference>
<feature type="transmembrane region" description="Helical" evidence="1">
    <location>
        <begin position="74"/>
        <end position="91"/>
    </location>
</feature>
<evidence type="ECO:0000259" key="2">
    <source>
        <dbReference type="PROSITE" id="PS50146"/>
    </source>
</evidence>
<sequence length="458" mass="48154">MVAARDSTAPAQRAVRLRTRCAAGAALAASLGAVAIVVAGLIREPWRLPLGVAAVVVAVVAGWDALVHRGARRYAAATIVVLALVGVVLLLDLHALARIAAVVALVLASLAAARVTLHDVLVAPSVTTTPVGRAEHGVLLMNPRSGGGRVARFDLENQARRRGITPILLQPGDDLRALAEGAVADGADVLGVAGGDGSQALVADVARRHGLPMVCVPAGTRNHFALDLGLDRDDVVGALEAFGEAVERRVDLAIVGDRVFVNNASLGVYATVVQSDAYRAAKIRTTSQMLPDLLGPDARGFDLRFEPPDRDHPIRADLVLVSNGVYRVERLSGFGTRARLDEGVLGVVTLTLDTTTTVSGLLAAELRGDLGRHPGFRQWSTPEFTVDSGDELVDVGVDGEALQLAPPLRFRSLPAALRVRVPKHRPAAARPPLPRPGAAAAELLRRVAGRPQQRTKTR</sequence>
<feature type="transmembrane region" description="Helical" evidence="1">
    <location>
        <begin position="21"/>
        <end position="42"/>
    </location>
</feature>
<dbReference type="InterPro" id="IPR001206">
    <property type="entry name" value="Diacylglycerol_kinase_cat_dom"/>
</dbReference>
<gene>
    <name evidence="3" type="ORF">ACFPK1_00715</name>
</gene>
<keyword evidence="1" id="KW-0472">Membrane</keyword>
<accession>A0ABV9Z8T6</accession>
<organism evidence="3 4">
    <name type="scientific">Actinomycetospora rhizophila</name>
    <dbReference type="NCBI Taxonomy" id="1416876"/>
    <lineage>
        <taxon>Bacteria</taxon>
        <taxon>Bacillati</taxon>
        <taxon>Actinomycetota</taxon>
        <taxon>Actinomycetes</taxon>
        <taxon>Pseudonocardiales</taxon>
        <taxon>Pseudonocardiaceae</taxon>
        <taxon>Actinomycetospora</taxon>
    </lineage>
</organism>
<dbReference type="GO" id="GO:0016301">
    <property type="term" value="F:kinase activity"/>
    <property type="evidence" value="ECO:0007669"/>
    <property type="project" value="UniProtKB-KW"/>
</dbReference>
<proteinExistence type="predicted"/>
<dbReference type="EC" id="2.7.1.-" evidence="3"/>
<dbReference type="Pfam" id="PF00781">
    <property type="entry name" value="DAGK_cat"/>
    <property type="match status" value="1"/>
</dbReference>